<accession>A0A2A2HUM9</accession>
<dbReference type="SUPFAM" id="SSF53167">
    <property type="entry name" value="Purine and uridine phosphorylases"/>
    <property type="match status" value="1"/>
</dbReference>
<dbReference type="EMBL" id="LMVP01000141">
    <property type="protein sequence ID" value="PAV13015.1"/>
    <property type="molecule type" value="Genomic_DNA"/>
</dbReference>
<reference evidence="3 4" key="1">
    <citation type="journal article" date="2017" name="BMC Genomics">
        <title>Genomic analysis of methanogenic archaea reveals a shift towards energy conservation.</title>
        <authorList>
            <person name="Gilmore S.P."/>
            <person name="Henske J.K."/>
            <person name="Sexton J.A."/>
            <person name="Solomon K.V."/>
            <person name="Seppala S."/>
            <person name="Yoo J.I."/>
            <person name="Huyett L.M."/>
            <person name="Pressman A."/>
            <person name="Cogan J.Z."/>
            <person name="Kivenson V."/>
            <person name="Peng X."/>
            <person name="Tan Y."/>
            <person name="Valentine D.L."/>
            <person name="O'Malley M.A."/>
        </authorList>
    </citation>
    <scope>NUCLEOTIDE SEQUENCE [LARGE SCALE GENOMIC DNA]</scope>
    <source>
        <strain evidence="3 4">MC-15</strain>
    </source>
</reference>
<dbReference type="PANTHER" id="PTHR46832:SF1">
    <property type="entry name" value="5'-METHYLTHIOADENOSINE_S-ADENOSYLHOMOCYSTEINE NUCLEOSIDASE"/>
    <property type="match status" value="1"/>
</dbReference>
<name>A0A2A2HUM9_9EURY</name>
<dbReference type="OrthoDB" id="380206at2157"/>
<dbReference type="Proteomes" id="UP000218164">
    <property type="component" value="Unassembled WGS sequence"/>
</dbReference>
<sequence length="651" mass="74821">MELIDEKIEQFQHILNNATYDTRYNTEYHEAYYGTETLVTELFSEEDAKKFRWNVSNLVLVATMHIDYETELKDYKNHINKCISQLKVYKERIRNFWEAPEPLEHEVNETISQETNIKADILLVTATKTESRAIIDIFQDITNQTSQLSLIGDRIYHDIGSVNGMRIFMVQSEMGSGGLGSSQQTVQKGIIDLAPEEVIMVGIAFGIDPKKQSIGDVLVSKQLMLYELQRVGTKDGNPKLIPRGDKVHSSTKLLNYFRSADLSWDESKCKVSFGLILSGEKLVDNIDFRQQLCDLDPEAIGGEMEGAGMYVACHDSRIDWILVKSICDWADGNKSHNKENQQKLAAKNAASFVLYMLQLVPFAGKLKVCESVSDMESLLIERSLVESNHKPVIGELRKITPEPQSSKIHETFTSLSNEKIENSEDENHFKRENAEKIIEKVVRPLRDCAKYIKPYFENGDYILNLENKTVSLNLKFDGYEFFQICEKSNRFCLKDENLVFTYKRDEILNRSMSRITSHLDYYREHFIALKTAIENLNTSNVPISFESDIAVLIENESKKYALAEDERKEEFLFKLYATVVTGKDAFSGHDWATTLKKTKSKEVLEIIKKDPYSNETFTKIEYLKNEIILNIDKLINELNSLDEELQNAYCL</sequence>
<dbReference type="GO" id="GO:0008930">
    <property type="term" value="F:methylthioadenosine nucleosidase activity"/>
    <property type="evidence" value="ECO:0007669"/>
    <property type="project" value="TreeGrafter"/>
</dbReference>
<dbReference type="RefSeq" id="WP_170943257.1">
    <property type="nucleotide sequence ID" value="NZ_LMVP01000141.1"/>
</dbReference>
<dbReference type="InterPro" id="IPR035994">
    <property type="entry name" value="Nucleoside_phosphorylase_sf"/>
</dbReference>
<organism evidence="3 4">
    <name type="scientific">Methanosarcina spelaei</name>
    <dbReference type="NCBI Taxonomy" id="1036679"/>
    <lineage>
        <taxon>Archaea</taxon>
        <taxon>Methanobacteriati</taxon>
        <taxon>Methanobacteriota</taxon>
        <taxon>Stenosarchaea group</taxon>
        <taxon>Methanomicrobia</taxon>
        <taxon>Methanosarcinales</taxon>
        <taxon>Methanosarcinaceae</taxon>
        <taxon>Methanosarcina</taxon>
    </lineage>
</organism>
<dbReference type="GO" id="GO:0008782">
    <property type="term" value="F:adenosylhomocysteine nucleosidase activity"/>
    <property type="evidence" value="ECO:0007669"/>
    <property type="project" value="TreeGrafter"/>
</dbReference>
<evidence type="ECO:0000256" key="1">
    <source>
        <dbReference type="SAM" id="Coils"/>
    </source>
</evidence>
<keyword evidence="4" id="KW-1185">Reference proteome</keyword>
<feature type="domain" description="Nucleoside phosphorylase" evidence="2">
    <location>
        <begin position="121"/>
        <end position="357"/>
    </location>
</feature>
<evidence type="ECO:0000313" key="3">
    <source>
        <dbReference type="EMBL" id="PAV13015.1"/>
    </source>
</evidence>
<evidence type="ECO:0000259" key="2">
    <source>
        <dbReference type="Pfam" id="PF01048"/>
    </source>
</evidence>
<keyword evidence="1" id="KW-0175">Coiled coil</keyword>
<protein>
    <recommendedName>
        <fullName evidence="2">Nucleoside phosphorylase domain-containing protein</fullName>
    </recommendedName>
</protein>
<dbReference type="AlphaFoldDB" id="A0A2A2HUM9"/>
<dbReference type="CDD" id="cd09008">
    <property type="entry name" value="MTAN"/>
    <property type="match status" value="1"/>
</dbReference>
<dbReference type="Pfam" id="PF01048">
    <property type="entry name" value="PNP_UDP_1"/>
    <property type="match status" value="1"/>
</dbReference>
<dbReference type="GO" id="GO:0005829">
    <property type="term" value="C:cytosol"/>
    <property type="evidence" value="ECO:0007669"/>
    <property type="project" value="TreeGrafter"/>
</dbReference>
<comment type="caution">
    <text evidence="3">The sequence shown here is derived from an EMBL/GenBank/DDBJ whole genome shotgun (WGS) entry which is preliminary data.</text>
</comment>
<dbReference type="GO" id="GO:0009116">
    <property type="term" value="P:nucleoside metabolic process"/>
    <property type="evidence" value="ECO:0007669"/>
    <property type="project" value="InterPro"/>
</dbReference>
<dbReference type="PANTHER" id="PTHR46832">
    <property type="entry name" value="5'-METHYLTHIOADENOSINE/S-ADENOSYLHOMOCYSTEINE NUCLEOSIDASE"/>
    <property type="match status" value="1"/>
</dbReference>
<proteinExistence type="predicted"/>
<gene>
    <name evidence="3" type="ORF">ASJ81_19050</name>
</gene>
<evidence type="ECO:0000313" key="4">
    <source>
        <dbReference type="Proteomes" id="UP000218164"/>
    </source>
</evidence>
<dbReference type="GO" id="GO:0019284">
    <property type="term" value="P:L-methionine salvage from S-adenosylmethionine"/>
    <property type="evidence" value="ECO:0007669"/>
    <property type="project" value="TreeGrafter"/>
</dbReference>
<dbReference type="Gene3D" id="3.40.50.1580">
    <property type="entry name" value="Nucleoside phosphorylase domain"/>
    <property type="match status" value="1"/>
</dbReference>
<dbReference type="InterPro" id="IPR000845">
    <property type="entry name" value="Nucleoside_phosphorylase_d"/>
</dbReference>
<feature type="coiled-coil region" evidence="1">
    <location>
        <begin position="624"/>
        <end position="651"/>
    </location>
</feature>